<keyword evidence="2" id="KW-1185">Reference proteome</keyword>
<accession>A0AAW4L9G2</accession>
<organism evidence="1 2">
    <name type="scientific">Geoanaerobacter pelophilus</name>
    <dbReference type="NCBI Taxonomy" id="60036"/>
    <lineage>
        <taxon>Bacteria</taxon>
        <taxon>Pseudomonadati</taxon>
        <taxon>Thermodesulfobacteriota</taxon>
        <taxon>Desulfuromonadia</taxon>
        <taxon>Geobacterales</taxon>
        <taxon>Geobacteraceae</taxon>
        <taxon>Geoanaerobacter</taxon>
    </lineage>
</organism>
<dbReference type="Gene3D" id="1.10.150.20">
    <property type="entry name" value="5' to 3' exonuclease, C-terminal subdomain"/>
    <property type="match status" value="1"/>
</dbReference>
<dbReference type="Pfam" id="PF14520">
    <property type="entry name" value="HHH_5"/>
    <property type="match status" value="1"/>
</dbReference>
<dbReference type="SUPFAM" id="SSF47794">
    <property type="entry name" value="Rad51 N-terminal domain-like"/>
    <property type="match status" value="1"/>
</dbReference>
<dbReference type="EMBL" id="JAHCVJ010000009">
    <property type="protein sequence ID" value="MBT0666215.1"/>
    <property type="molecule type" value="Genomic_DNA"/>
</dbReference>
<gene>
    <name evidence="1" type="ORF">KI809_18030</name>
</gene>
<protein>
    <submittedName>
        <fullName evidence="1">Helix-hairpin-helix domain-containing protein</fullName>
    </submittedName>
</protein>
<dbReference type="AlphaFoldDB" id="A0AAW4L9G2"/>
<proteinExistence type="predicted"/>
<evidence type="ECO:0000313" key="1">
    <source>
        <dbReference type="EMBL" id="MBT0666215.1"/>
    </source>
</evidence>
<dbReference type="RefSeq" id="WP_214172984.1">
    <property type="nucleotide sequence ID" value="NZ_JAHCVJ010000009.1"/>
</dbReference>
<sequence length="174" mass="18771">MSNTLKELQQIKGIGEILAMRLCEAGIDSFAAITKAGESGLKAIKGINPRAIQSILAQAGALAKNAAADKSERVALIKERSLALRTAIQNIAESARQRLAEQLQGKPGQKLALTLVRLVDTLDKVEGVAHKRLKRAGKALTKAERRLEVLTDAGHKDLRKGLKKARKSLRRALA</sequence>
<dbReference type="GO" id="GO:0000166">
    <property type="term" value="F:nucleotide binding"/>
    <property type="evidence" value="ECO:0007669"/>
    <property type="project" value="InterPro"/>
</dbReference>
<evidence type="ECO:0000313" key="2">
    <source>
        <dbReference type="Proteomes" id="UP000811899"/>
    </source>
</evidence>
<reference evidence="1 2" key="1">
    <citation type="submission" date="2021-05" db="EMBL/GenBank/DDBJ databases">
        <title>The draft genome of Geobacter pelophilus DSM 12255.</title>
        <authorList>
            <person name="Xu Z."/>
            <person name="Masuda Y."/>
            <person name="Itoh H."/>
            <person name="Senoo K."/>
        </authorList>
    </citation>
    <scope>NUCLEOTIDE SEQUENCE [LARGE SCALE GENOMIC DNA]</scope>
    <source>
        <strain evidence="1 2">DSM 12255</strain>
    </source>
</reference>
<name>A0AAW4L9G2_9BACT</name>
<dbReference type="InterPro" id="IPR010995">
    <property type="entry name" value="DNA_repair_Rad51/TF_NusA_a-hlx"/>
</dbReference>
<dbReference type="Proteomes" id="UP000811899">
    <property type="component" value="Unassembled WGS sequence"/>
</dbReference>
<comment type="caution">
    <text evidence="1">The sequence shown here is derived from an EMBL/GenBank/DDBJ whole genome shotgun (WGS) entry which is preliminary data.</text>
</comment>